<proteinExistence type="predicted"/>
<organism evidence="2 3">
    <name type="scientific">Clitoria ternatea</name>
    <name type="common">Butterfly pea</name>
    <dbReference type="NCBI Taxonomy" id="43366"/>
    <lineage>
        <taxon>Eukaryota</taxon>
        <taxon>Viridiplantae</taxon>
        <taxon>Streptophyta</taxon>
        <taxon>Embryophyta</taxon>
        <taxon>Tracheophyta</taxon>
        <taxon>Spermatophyta</taxon>
        <taxon>Magnoliopsida</taxon>
        <taxon>eudicotyledons</taxon>
        <taxon>Gunneridae</taxon>
        <taxon>Pentapetalae</taxon>
        <taxon>rosids</taxon>
        <taxon>fabids</taxon>
        <taxon>Fabales</taxon>
        <taxon>Fabaceae</taxon>
        <taxon>Papilionoideae</taxon>
        <taxon>50 kb inversion clade</taxon>
        <taxon>NPAAA clade</taxon>
        <taxon>indigoferoid/millettioid clade</taxon>
        <taxon>Phaseoleae</taxon>
        <taxon>Clitoria</taxon>
    </lineage>
</organism>
<keyword evidence="3" id="KW-1185">Reference proteome</keyword>
<feature type="compositionally biased region" description="Polar residues" evidence="1">
    <location>
        <begin position="1"/>
        <end position="12"/>
    </location>
</feature>
<feature type="region of interest" description="Disordered" evidence="1">
    <location>
        <begin position="1"/>
        <end position="35"/>
    </location>
</feature>
<sequence length="120" mass="12989">MEGGHNTLSPSSIIKDVRESSVGDKDTKLKDTGATDGKFQIGRLHSVCNLISQTYCPERTFVFGKRSAQNVTLQYKKSTSSVDLEIIGGSTLSSQTQPDGLLFTKFGSNQTTLLDLAFPV</sequence>
<dbReference type="EMBL" id="JAYKXN010000008">
    <property type="protein sequence ID" value="KAK7263291.1"/>
    <property type="molecule type" value="Genomic_DNA"/>
</dbReference>
<evidence type="ECO:0000313" key="3">
    <source>
        <dbReference type="Proteomes" id="UP001359559"/>
    </source>
</evidence>
<accession>A0AAN9I7U0</accession>
<evidence type="ECO:0000256" key="1">
    <source>
        <dbReference type="SAM" id="MobiDB-lite"/>
    </source>
</evidence>
<gene>
    <name evidence="2" type="ORF">RJT34_30878</name>
</gene>
<comment type="caution">
    <text evidence="2">The sequence shown here is derived from an EMBL/GenBank/DDBJ whole genome shotgun (WGS) entry which is preliminary data.</text>
</comment>
<feature type="compositionally biased region" description="Basic and acidic residues" evidence="1">
    <location>
        <begin position="15"/>
        <end position="33"/>
    </location>
</feature>
<protein>
    <submittedName>
        <fullName evidence="2">Uncharacterized protein</fullName>
    </submittedName>
</protein>
<dbReference type="Proteomes" id="UP001359559">
    <property type="component" value="Unassembled WGS sequence"/>
</dbReference>
<evidence type="ECO:0000313" key="2">
    <source>
        <dbReference type="EMBL" id="KAK7263291.1"/>
    </source>
</evidence>
<name>A0AAN9I7U0_CLITE</name>
<dbReference type="AlphaFoldDB" id="A0AAN9I7U0"/>
<reference evidence="2 3" key="1">
    <citation type="submission" date="2024-01" db="EMBL/GenBank/DDBJ databases">
        <title>The genomes of 5 underutilized Papilionoideae crops provide insights into root nodulation and disease resistance.</title>
        <authorList>
            <person name="Yuan L."/>
        </authorList>
    </citation>
    <scope>NUCLEOTIDE SEQUENCE [LARGE SCALE GENOMIC DNA]</scope>
    <source>
        <strain evidence="2">LY-2023</strain>
        <tissue evidence="2">Leaf</tissue>
    </source>
</reference>